<comment type="caution">
    <text evidence="4">The sequence shown here is derived from an EMBL/GenBank/DDBJ whole genome shotgun (WGS) entry which is preliminary data.</text>
</comment>
<dbReference type="InterPro" id="IPR019835">
    <property type="entry name" value="SWIB_domain"/>
</dbReference>
<feature type="compositionally biased region" description="Basic and acidic residues" evidence="1">
    <location>
        <begin position="66"/>
        <end position="76"/>
    </location>
</feature>
<name>A0AAV2HIT1_LYMST</name>
<evidence type="ECO:0008006" key="6">
    <source>
        <dbReference type="Google" id="ProtNLM"/>
    </source>
</evidence>
<sequence length="265" mass="30288">MADPSVEELKKAIKNILKGADLDSLSAKKVRKMLEEKYEADFSNRRKEIDKLVMKMIEEDESDEETEKKEPNKKESDEEEEEEKEDDENGVGDGSDADSKEEVPKKKAKKSPPSSSSAKPKKRKSATKADDSEDPVMSSIKQMDDEDLAKKLQEEETGLRRRRAAAPKPRKEREKDPDKKKKTSLYSRPCQLSDLLAAVVGKNEMPRPDVVKTLWSIVKERNLQDPANKQFMLCDAQMEALFGSKRVKLFGMMKYLKKHITDLPR</sequence>
<feature type="domain" description="DEK-C" evidence="3">
    <location>
        <begin position="3"/>
        <end position="58"/>
    </location>
</feature>
<dbReference type="CDD" id="cd10567">
    <property type="entry name" value="SWIB-MDM2_like"/>
    <property type="match status" value="1"/>
</dbReference>
<keyword evidence="5" id="KW-1185">Reference proteome</keyword>
<dbReference type="InterPro" id="IPR003121">
    <property type="entry name" value="SWIB_MDM2_domain"/>
</dbReference>
<dbReference type="PANTHER" id="PTHR13844">
    <property type="entry name" value="SWI/SNF-RELATED MATRIX-ASSOCIATED ACTIN-DEPENDENT REGULATOR OF CHROMATIN SUBFAMILY D"/>
    <property type="match status" value="1"/>
</dbReference>
<dbReference type="InterPro" id="IPR036885">
    <property type="entry name" value="SWIB_MDM2_dom_sf"/>
</dbReference>
<evidence type="ECO:0000313" key="5">
    <source>
        <dbReference type="Proteomes" id="UP001497497"/>
    </source>
</evidence>
<dbReference type="EMBL" id="CAXITT010000140">
    <property type="protein sequence ID" value="CAL1533329.1"/>
    <property type="molecule type" value="Genomic_DNA"/>
</dbReference>
<feature type="domain" description="DM2" evidence="2">
    <location>
        <begin position="185"/>
        <end position="262"/>
    </location>
</feature>
<accession>A0AAV2HIT1</accession>
<reference evidence="4 5" key="1">
    <citation type="submission" date="2024-04" db="EMBL/GenBank/DDBJ databases">
        <authorList>
            <consortium name="Genoscope - CEA"/>
            <person name="William W."/>
        </authorList>
    </citation>
    <scope>NUCLEOTIDE SEQUENCE [LARGE SCALE GENOMIC DNA]</scope>
</reference>
<feature type="compositionally biased region" description="Basic and acidic residues" evidence="1">
    <location>
        <begin position="169"/>
        <end position="179"/>
    </location>
</feature>
<gene>
    <name evidence="4" type="ORF">GSLYS_00007347001</name>
</gene>
<evidence type="ECO:0000313" key="4">
    <source>
        <dbReference type="EMBL" id="CAL1533329.1"/>
    </source>
</evidence>
<protein>
    <recommendedName>
        <fullName evidence="6">Upstream activation factor subunit spp27</fullName>
    </recommendedName>
</protein>
<feature type="compositionally biased region" description="Acidic residues" evidence="1">
    <location>
        <begin position="77"/>
        <end position="90"/>
    </location>
</feature>
<dbReference type="SUPFAM" id="SSF47592">
    <property type="entry name" value="SWIB/MDM2 domain"/>
    <property type="match status" value="1"/>
</dbReference>
<dbReference type="SUPFAM" id="SSF109715">
    <property type="entry name" value="DEK C-terminal domain"/>
    <property type="match status" value="1"/>
</dbReference>
<evidence type="ECO:0000259" key="3">
    <source>
        <dbReference type="PROSITE" id="PS51998"/>
    </source>
</evidence>
<organism evidence="4 5">
    <name type="scientific">Lymnaea stagnalis</name>
    <name type="common">Great pond snail</name>
    <name type="synonym">Helix stagnalis</name>
    <dbReference type="NCBI Taxonomy" id="6523"/>
    <lineage>
        <taxon>Eukaryota</taxon>
        <taxon>Metazoa</taxon>
        <taxon>Spiralia</taxon>
        <taxon>Lophotrochozoa</taxon>
        <taxon>Mollusca</taxon>
        <taxon>Gastropoda</taxon>
        <taxon>Heterobranchia</taxon>
        <taxon>Euthyneura</taxon>
        <taxon>Panpulmonata</taxon>
        <taxon>Hygrophila</taxon>
        <taxon>Lymnaeoidea</taxon>
        <taxon>Lymnaeidae</taxon>
        <taxon>Lymnaea</taxon>
    </lineage>
</organism>
<dbReference type="SMART" id="SM00151">
    <property type="entry name" value="SWIB"/>
    <property type="match status" value="1"/>
</dbReference>
<dbReference type="Gene3D" id="1.10.245.10">
    <property type="entry name" value="SWIB/MDM2 domain"/>
    <property type="match status" value="1"/>
</dbReference>
<dbReference type="PROSITE" id="PS51998">
    <property type="entry name" value="DEK_C"/>
    <property type="match status" value="1"/>
</dbReference>
<dbReference type="InterPro" id="IPR014876">
    <property type="entry name" value="DEK_C"/>
</dbReference>
<feature type="region of interest" description="Disordered" evidence="1">
    <location>
        <begin position="53"/>
        <end position="186"/>
    </location>
</feature>
<feature type="compositionally biased region" description="Basic and acidic residues" evidence="1">
    <location>
        <begin position="148"/>
        <end position="159"/>
    </location>
</feature>
<dbReference type="Pfam" id="PF08766">
    <property type="entry name" value="DEK_C"/>
    <property type="match status" value="1"/>
</dbReference>
<evidence type="ECO:0000259" key="2">
    <source>
        <dbReference type="PROSITE" id="PS51925"/>
    </source>
</evidence>
<dbReference type="Pfam" id="PF02201">
    <property type="entry name" value="SWIB"/>
    <property type="match status" value="1"/>
</dbReference>
<dbReference type="Gene3D" id="1.10.10.60">
    <property type="entry name" value="Homeodomain-like"/>
    <property type="match status" value="1"/>
</dbReference>
<proteinExistence type="predicted"/>
<evidence type="ECO:0000256" key="1">
    <source>
        <dbReference type="SAM" id="MobiDB-lite"/>
    </source>
</evidence>
<dbReference type="Proteomes" id="UP001497497">
    <property type="component" value="Unassembled WGS sequence"/>
</dbReference>
<dbReference type="PROSITE" id="PS51925">
    <property type="entry name" value="SWIB_MDM2"/>
    <property type="match status" value="1"/>
</dbReference>
<dbReference type="AlphaFoldDB" id="A0AAV2HIT1"/>